<proteinExistence type="inferred from homology"/>
<keyword evidence="7 9" id="KW-0472">Membrane</keyword>
<dbReference type="InterPro" id="IPR025885">
    <property type="entry name" value="PapC_N"/>
</dbReference>
<reference evidence="13 14" key="1">
    <citation type="journal article" date="2014" name="Genome Announc.">
        <title>Genome Sequence of Pseudomonas sp. Strain P482, a Tomato Rhizosphere Isolate with Broad-Spectrum Antimicrobial Activity.</title>
        <authorList>
            <person name="Krzyzanowska D.M."/>
            <person name="Ossowicki A."/>
            <person name="Jafra S."/>
        </authorList>
    </citation>
    <scope>NUCLEOTIDE SEQUENCE [LARGE SCALE GENOMIC DNA]</scope>
    <source>
        <strain evidence="13 14">P482</strain>
    </source>
</reference>
<keyword evidence="4" id="KW-1134">Transmembrane beta strand</keyword>
<evidence type="ECO:0000259" key="11">
    <source>
        <dbReference type="Pfam" id="PF13953"/>
    </source>
</evidence>
<dbReference type="Gene3D" id="2.60.40.2610">
    <property type="entry name" value="Outer membrane usher protein FimD, plug domain"/>
    <property type="match status" value="1"/>
</dbReference>
<dbReference type="AlphaFoldDB" id="A0AAP0SLG4"/>
<dbReference type="Pfam" id="PF00577">
    <property type="entry name" value="Usher"/>
    <property type="match status" value="1"/>
</dbReference>
<comment type="subcellular location">
    <subcellularLocation>
        <location evidence="1 9">Cell outer membrane</location>
        <topology evidence="1 9">Multi-pass membrane protein</topology>
    </subcellularLocation>
</comment>
<evidence type="ECO:0000256" key="4">
    <source>
        <dbReference type="ARBA" id="ARBA00022452"/>
    </source>
</evidence>
<dbReference type="Gene3D" id="2.60.40.3110">
    <property type="match status" value="1"/>
</dbReference>
<dbReference type="FunFam" id="2.60.40.3110:FF:000001">
    <property type="entry name" value="Putative fimbrial outer membrane usher"/>
    <property type="match status" value="1"/>
</dbReference>
<evidence type="ECO:0000256" key="1">
    <source>
        <dbReference type="ARBA" id="ARBA00004571"/>
    </source>
</evidence>
<name>A0AAP0SLG4_9PSED</name>
<dbReference type="PANTHER" id="PTHR30451">
    <property type="entry name" value="OUTER MEMBRANE USHER PROTEIN"/>
    <property type="match status" value="1"/>
</dbReference>
<evidence type="ECO:0000256" key="8">
    <source>
        <dbReference type="ARBA" id="ARBA00023237"/>
    </source>
</evidence>
<gene>
    <name evidence="13" type="ORF">BV82_0982</name>
</gene>
<keyword evidence="14" id="KW-1185">Reference proteome</keyword>
<keyword evidence="9" id="KW-1029">Fimbrium biogenesis</keyword>
<feature type="domain" description="PapC-like C-terminal" evidence="11">
    <location>
        <begin position="734"/>
        <end position="798"/>
    </location>
</feature>
<keyword evidence="6" id="KW-0732">Signal</keyword>
<dbReference type="InterPro" id="IPR042186">
    <property type="entry name" value="FimD_plug_dom"/>
</dbReference>
<evidence type="ECO:0000256" key="3">
    <source>
        <dbReference type="ARBA" id="ARBA00022448"/>
    </source>
</evidence>
<dbReference type="KEGG" id="pdw:BV82_0982"/>
<keyword evidence="5 9" id="KW-0812">Transmembrane</keyword>
<dbReference type="PROSITE" id="PS01151">
    <property type="entry name" value="FIMBRIAL_USHER"/>
    <property type="match status" value="1"/>
</dbReference>
<evidence type="ECO:0000256" key="9">
    <source>
        <dbReference type="RuleBase" id="RU003884"/>
    </source>
</evidence>
<dbReference type="EMBL" id="CP071706">
    <property type="protein sequence ID" value="KDO01115.1"/>
    <property type="molecule type" value="Genomic_DNA"/>
</dbReference>
<keyword evidence="3 9" id="KW-0813">Transport</keyword>
<evidence type="ECO:0000313" key="14">
    <source>
        <dbReference type="Proteomes" id="UP000027121"/>
    </source>
</evidence>
<feature type="region of interest" description="Disordered" evidence="10">
    <location>
        <begin position="555"/>
        <end position="574"/>
    </location>
</feature>
<dbReference type="InterPro" id="IPR037224">
    <property type="entry name" value="PapC_N_sf"/>
</dbReference>
<dbReference type="SUPFAM" id="SSF141729">
    <property type="entry name" value="FimD N-terminal domain-like"/>
    <property type="match status" value="1"/>
</dbReference>
<evidence type="ECO:0000256" key="6">
    <source>
        <dbReference type="ARBA" id="ARBA00022729"/>
    </source>
</evidence>
<dbReference type="GO" id="GO:0009297">
    <property type="term" value="P:pilus assembly"/>
    <property type="evidence" value="ECO:0007669"/>
    <property type="project" value="InterPro"/>
</dbReference>
<dbReference type="InterPro" id="IPR018030">
    <property type="entry name" value="Fimbrial_membr_usher_CS"/>
</dbReference>
<feature type="domain" description="PapC N-terminal" evidence="12">
    <location>
        <begin position="11"/>
        <end position="158"/>
    </location>
</feature>
<evidence type="ECO:0000259" key="12">
    <source>
        <dbReference type="Pfam" id="PF13954"/>
    </source>
</evidence>
<feature type="compositionally biased region" description="Low complexity" evidence="10">
    <location>
        <begin position="555"/>
        <end position="567"/>
    </location>
</feature>
<protein>
    <submittedName>
        <fullName evidence="13">Fimbrial biogenesis outer membrane usher protein</fullName>
    </submittedName>
</protein>
<organism evidence="13 14">
    <name type="scientific">Pseudomonas donghuensis</name>
    <dbReference type="NCBI Taxonomy" id="1163398"/>
    <lineage>
        <taxon>Bacteria</taxon>
        <taxon>Pseudomonadati</taxon>
        <taxon>Pseudomonadota</taxon>
        <taxon>Gammaproteobacteria</taxon>
        <taxon>Pseudomonadales</taxon>
        <taxon>Pseudomonadaceae</taxon>
        <taxon>Pseudomonas</taxon>
    </lineage>
</organism>
<reference evidence="13 14" key="2">
    <citation type="journal article" date="2016" name="Front. Microbiol.">
        <title>When Genome-Based Approach Meets the 'Old but Good': Revealing Genes Involved in the Antibacterial Activity of Pseudomonas sp. P482 against Soft Rot Pathogens.</title>
        <authorList>
            <person name="Krzyzanowska D.M."/>
            <person name="Ossowicki A."/>
            <person name="Rajewska M."/>
            <person name="Maciag T."/>
            <person name="Jablonska M."/>
            <person name="Obuchowski M."/>
            <person name="Heeb S."/>
            <person name="Jafra S."/>
        </authorList>
    </citation>
    <scope>NUCLEOTIDE SEQUENCE [LARGE SCALE GENOMIC DNA]</scope>
    <source>
        <strain evidence="13 14">P482</strain>
    </source>
</reference>
<accession>A0AAP0SLG4</accession>
<dbReference type="PANTHER" id="PTHR30451:SF20">
    <property type="entry name" value="FIMBRIAE USHER"/>
    <property type="match status" value="1"/>
</dbReference>
<dbReference type="Gene3D" id="3.10.20.410">
    <property type="match status" value="1"/>
</dbReference>
<evidence type="ECO:0000313" key="13">
    <source>
        <dbReference type="EMBL" id="KDO01115.1"/>
    </source>
</evidence>
<keyword evidence="8 9" id="KW-0998">Cell outer membrane</keyword>
<dbReference type="InterPro" id="IPR043142">
    <property type="entry name" value="PapC-like_C_sf"/>
</dbReference>
<evidence type="ECO:0000256" key="2">
    <source>
        <dbReference type="ARBA" id="ARBA00008064"/>
    </source>
</evidence>
<evidence type="ECO:0000256" key="7">
    <source>
        <dbReference type="ARBA" id="ARBA00023136"/>
    </source>
</evidence>
<dbReference type="GO" id="GO:0009279">
    <property type="term" value="C:cell outer membrane"/>
    <property type="evidence" value="ECO:0007669"/>
    <property type="project" value="UniProtKB-SubCell"/>
</dbReference>
<dbReference type="InterPro" id="IPR000015">
    <property type="entry name" value="Fimb_usher"/>
</dbReference>
<comment type="similarity">
    <text evidence="2 9">Belongs to the fimbrial export usher family.</text>
</comment>
<dbReference type="GeneID" id="98282357"/>
<dbReference type="GO" id="GO:0015473">
    <property type="term" value="F:fimbrial usher porin activity"/>
    <property type="evidence" value="ECO:0007669"/>
    <property type="project" value="InterPro"/>
</dbReference>
<dbReference type="Pfam" id="PF13954">
    <property type="entry name" value="PapC_N"/>
    <property type="match status" value="1"/>
</dbReference>
<evidence type="ECO:0000256" key="5">
    <source>
        <dbReference type="ARBA" id="ARBA00022692"/>
    </source>
</evidence>
<dbReference type="InterPro" id="IPR025949">
    <property type="entry name" value="PapC-like_C"/>
</dbReference>
<sequence length="822" mass="88435">MADTALSAQVEFEPAFLGNGSNLPVDLSRFERRNVASPGIYNVDVVVNDEWHGRFNLSFKARPGNEEALACFDNALLERLGLDSSKFYPQAQQQLSAAQACIPIDGALDDASSRLDFANQRLYLSVPQIAVKRSARETVDPSQWDSGITAGFLDYNLNTYSTQHRSQGNFRQTYLGLGAGLNIGPWRLRHDGSLNWSDQGQQRYQSIASYAQRDITPWRSQLTLGESYTSGGLFDSLSYTGIRLASDDRMLPASLRGYAPVVRGIASSNARVLIRQRGVTLHETTVAPGAFEIDDLYATGYGGDLEVTVTEADGREHSFSVPYAAVPLSLRAGASRYSATLGTLRNQQLNSNPVFVEGTWQYGLNNLVSTYSGMTLASGYGSALLGGSLNTELGAFGADLTQARTHLPGLGSQQGQSLRLSYAKTLSETDTQIALATYRYSTRGFYGLEDAQLSRQFLRDAGDQRYQRHRSRTTLSLAQPLALNYGQLHLSASASSYWDHAGSDLSYSIGYSNHYKTLGYTLSSTRERDRFGRAGNTLYLSLSLPLGSERVRSLSSSISRDSNGNSRAQATLTGATSDDQHLSYGITASQDRHHGQNNHTLSSNLLYRGSAAELSGSLSQGRHTSQASLGLRGAIVAHADGLTLSQPLSETFGLIHAKDADGARVTSGTALKVDSSGYAVVPNLTPYRRNTVAIDPKGLSTDVELQSSSQQTVPRAGAIPLLVFQTRSGRSAVIHARQVDGQPLPFGAAVLDTNGNELGAVGQGSQLFARGLQDEGEIIVRWDNGSTGNCRITYALPAAAKKTAGAAPQNIQSVCLATPAHP</sequence>
<dbReference type="Proteomes" id="UP000027121">
    <property type="component" value="Chromosome"/>
</dbReference>
<dbReference type="Pfam" id="PF13953">
    <property type="entry name" value="PapC_C"/>
    <property type="match status" value="1"/>
</dbReference>
<evidence type="ECO:0000256" key="10">
    <source>
        <dbReference type="SAM" id="MobiDB-lite"/>
    </source>
</evidence>
<dbReference type="Gene3D" id="2.60.40.2070">
    <property type="match status" value="1"/>
</dbReference>
<dbReference type="RefSeq" id="WP_036994376.1">
    <property type="nucleotide sequence ID" value="NZ_CP071706.1"/>
</dbReference>